<dbReference type="AlphaFoldDB" id="A0A371FNX5"/>
<accession>A0A371FNX5</accession>
<dbReference type="Pfam" id="PF07727">
    <property type="entry name" value="RVT_2"/>
    <property type="match status" value="1"/>
</dbReference>
<proteinExistence type="predicted"/>
<dbReference type="EMBL" id="QJKJ01008348">
    <property type="protein sequence ID" value="RDX80024.1"/>
    <property type="molecule type" value="Genomic_DNA"/>
</dbReference>
<keyword evidence="3" id="KW-1185">Reference proteome</keyword>
<feature type="non-terminal residue" evidence="2">
    <location>
        <position position="1"/>
    </location>
</feature>
<evidence type="ECO:0000313" key="2">
    <source>
        <dbReference type="EMBL" id="RDX80024.1"/>
    </source>
</evidence>
<protein>
    <recommendedName>
        <fullName evidence="1">Reverse transcriptase Ty1/copia-type domain-containing protein</fullName>
    </recommendedName>
</protein>
<dbReference type="InterPro" id="IPR013103">
    <property type="entry name" value="RVT_2"/>
</dbReference>
<evidence type="ECO:0000259" key="1">
    <source>
        <dbReference type="Pfam" id="PF07727"/>
    </source>
</evidence>
<reference evidence="2" key="1">
    <citation type="submission" date="2018-05" db="EMBL/GenBank/DDBJ databases">
        <title>Draft genome of Mucuna pruriens seed.</title>
        <authorList>
            <person name="Nnadi N.E."/>
            <person name="Vos R."/>
            <person name="Hasami M.H."/>
            <person name="Devisetty U.K."/>
            <person name="Aguiy J.C."/>
        </authorList>
    </citation>
    <scope>NUCLEOTIDE SEQUENCE [LARGE SCALE GENOMIC DNA]</scope>
    <source>
        <strain evidence="2">JCA_2017</strain>
    </source>
</reference>
<evidence type="ECO:0000313" key="3">
    <source>
        <dbReference type="Proteomes" id="UP000257109"/>
    </source>
</evidence>
<gene>
    <name evidence="2" type="ORF">CR513_39480</name>
</gene>
<dbReference type="OrthoDB" id="8048545at2759"/>
<dbReference type="Proteomes" id="UP000257109">
    <property type="component" value="Unassembled WGS sequence"/>
</dbReference>
<dbReference type="STRING" id="157652.A0A371FNX5"/>
<sequence>MDVKTTFLHGDLEEEIYMKQPDGFQISGKEDYVCRLRKSLYGLKQAKKLWLSHEHYVKRVLQRFHMENAKAMSTSLATHFKLSSRHSPSNEVEKTNMSTVLYSSVVDSLVYAMVCTRPDIAHVVGNRALECYEMDLELLELTKVHIDDNGVDMMTKAVPRGKFETCKIIGLQ</sequence>
<name>A0A371FNX5_MUCPR</name>
<feature type="domain" description="Reverse transcriptase Ty1/copia-type" evidence="1">
    <location>
        <begin position="1"/>
        <end position="71"/>
    </location>
</feature>
<organism evidence="2 3">
    <name type="scientific">Mucuna pruriens</name>
    <name type="common">Velvet bean</name>
    <name type="synonym">Dolichos pruriens</name>
    <dbReference type="NCBI Taxonomy" id="157652"/>
    <lineage>
        <taxon>Eukaryota</taxon>
        <taxon>Viridiplantae</taxon>
        <taxon>Streptophyta</taxon>
        <taxon>Embryophyta</taxon>
        <taxon>Tracheophyta</taxon>
        <taxon>Spermatophyta</taxon>
        <taxon>Magnoliopsida</taxon>
        <taxon>eudicotyledons</taxon>
        <taxon>Gunneridae</taxon>
        <taxon>Pentapetalae</taxon>
        <taxon>rosids</taxon>
        <taxon>fabids</taxon>
        <taxon>Fabales</taxon>
        <taxon>Fabaceae</taxon>
        <taxon>Papilionoideae</taxon>
        <taxon>50 kb inversion clade</taxon>
        <taxon>NPAAA clade</taxon>
        <taxon>indigoferoid/millettioid clade</taxon>
        <taxon>Phaseoleae</taxon>
        <taxon>Mucuna</taxon>
    </lineage>
</organism>
<comment type="caution">
    <text evidence="2">The sequence shown here is derived from an EMBL/GenBank/DDBJ whole genome shotgun (WGS) entry which is preliminary data.</text>
</comment>